<dbReference type="PIRSF" id="PIRSF006276">
    <property type="entry name" value="UspA"/>
    <property type="match status" value="1"/>
</dbReference>
<name>A0A1L4D450_9BACT</name>
<dbReference type="InterPro" id="IPR006016">
    <property type="entry name" value="UspA"/>
</dbReference>
<gene>
    <name evidence="7" type="ORF">AXG55_14275</name>
</gene>
<feature type="domain" description="UspA" evidence="6">
    <location>
        <begin position="4"/>
        <end position="140"/>
    </location>
</feature>
<dbReference type="OrthoDB" id="5295044at2"/>
<reference evidence="7 8" key="1">
    <citation type="submission" date="2016-10" db="EMBL/GenBank/DDBJ databases">
        <title>Silvanigrella aquatica sp. nov., isolated from a freshwater lake located in the Black Forest, Germany, description of Silvanigrellaceae fam. nov., Silvanigrellales ord. nov., reclassification of the order Bdellovibrionales in the class Oligoflexia, reclassification of the families Bacteriovoracaceae and Halobacteriovoraceae in the new order Bacteriovoracales ord. nov., and reclassification of the family Pseudobacteriovoracaceae in the order Oligoflexiales.</title>
        <authorList>
            <person name="Hahn M.W."/>
            <person name="Schmidt J."/>
            <person name="Koll U."/>
            <person name="Rohde M."/>
            <person name="Verbag S."/>
            <person name="Pitt A."/>
            <person name="Nakai R."/>
            <person name="Naganuma T."/>
            <person name="Lang E."/>
        </authorList>
    </citation>
    <scope>NUCLEOTIDE SEQUENCE [LARGE SCALE GENOMIC DNA]</scope>
    <source>
        <strain evidence="7 8">MWH-Nonnen-W8red</strain>
    </source>
</reference>
<dbReference type="STRING" id="1915309.AXG55_14275"/>
<dbReference type="InterPro" id="IPR006015">
    <property type="entry name" value="Universal_stress_UspA"/>
</dbReference>
<dbReference type="KEGG" id="saqi:AXG55_14275"/>
<dbReference type="Gene3D" id="3.40.50.620">
    <property type="entry name" value="HUPs"/>
    <property type="match status" value="1"/>
</dbReference>
<comment type="subunit">
    <text evidence="3">Homodimer.</text>
</comment>
<evidence type="ECO:0000313" key="8">
    <source>
        <dbReference type="Proteomes" id="UP000184731"/>
    </source>
</evidence>
<keyword evidence="8" id="KW-1185">Reference proteome</keyword>
<dbReference type="Pfam" id="PF00582">
    <property type="entry name" value="Usp"/>
    <property type="match status" value="1"/>
</dbReference>
<proteinExistence type="inferred from homology"/>
<evidence type="ECO:0000259" key="6">
    <source>
        <dbReference type="Pfam" id="PF00582"/>
    </source>
</evidence>
<protein>
    <recommendedName>
        <fullName evidence="5">Universal stress protein</fullName>
    </recommendedName>
</protein>
<dbReference type="SUPFAM" id="SSF52402">
    <property type="entry name" value="Adenine nucleotide alpha hydrolases-like"/>
    <property type="match status" value="1"/>
</dbReference>
<evidence type="ECO:0000256" key="1">
    <source>
        <dbReference type="ARBA" id="ARBA00004496"/>
    </source>
</evidence>
<comment type="subcellular location">
    <subcellularLocation>
        <location evidence="1 5">Cytoplasm</location>
    </subcellularLocation>
</comment>
<dbReference type="PANTHER" id="PTHR46268:SF23">
    <property type="entry name" value="UNIVERSAL STRESS PROTEIN A-RELATED"/>
    <property type="match status" value="1"/>
</dbReference>
<dbReference type="Proteomes" id="UP000184731">
    <property type="component" value="Chromosome"/>
</dbReference>
<dbReference type="PANTHER" id="PTHR46268">
    <property type="entry name" value="STRESS RESPONSE PROTEIN NHAX"/>
    <property type="match status" value="1"/>
</dbReference>
<evidence type="ECO:0000256" key="4">
    <source>
        <dbReference type="ARBA" id="ARBA00022490"/>
    </source>
</evidence>
<evidence type="ECO:0000256" key="2">
    <source>
        <dbReference type="ARBA" id="ARBA00008791"/>
    </source>
</evidence>
<keyword evidence="4 5" id="KW-0963">Cytoplasm</keyword>
<evidence type="ECO:0000256" key="3">
    <source>
        <dbReference type="ARBA" id="ARBA00011738"/>
    </source>
</evidence>
<dbReference type="AlphaFoldDB" id="A0A1L4D450"/>
<accession>A0A1L4D450</accession>
<comment type="similarity">
    <text evidence="2 5">Belongs to the universal stress protein A family.</text>
</comment>
<dbReference type="InterPro" id="IPR014729">
    <property type="entry name" value="Rossmann-like_a/b/a_fold"/>
</dbReference>
<organism evidence="7 8">
    <name type="scientific">Silvanigrella aquatica</name>
    <dbReference type="NCBI Taxonomy" id="1915309"/>
    <lineage>
        <taxon>Bacteria</taxon>
        <taxon>Pseudomonadati</taxon>
        <taxon>Bdellovibrionota</taxon>
        <taxon>Oligoflexia</taxon>
        <taxon>Silvanigrellales</taxon>
        <taxon>Silvanigrellaceae</taxon>
        <taxon>Silvanigrella</taxon>
    </lineage>
</organism>
<sequence>MSNYKKVLMCTDFSDEGVKAIDKAIALAKNFNADFHICHVVSPVSSIPIHGYYYPLNVELENNIMEEAEKKMRDITKNLNLPDENIHVFFGDPKENIVSYSKEINIDLVIVAGHHHSFFGMLDSTANYVSNKIHCDVFVINS</sequence>
<evidence type="ECO:0000256" key="5">
    <source>
        <dbReference type="PIRNR" id="PIRNR006276"/>
    </source>
</evidence>
<dbReference type="CDD" id="cd00293">
    <property type="entry name" value="USP-like"/>
    <property type="match status" value="1"/>
</dbReference>
<dbReference type="EMBL" id="CP017834">
    <property type="protein sequence ID" value="APJ04994.1"/>
    <property type="molecule type" value="Genomic_DNA"/>
</dbReference>
<evidence type="ECO:0000313" key="7">
    <source>
        <dbReference type="EMBL" id="APJ04994.1"/>
    </source>
</evidence>
<dbReference type="RefSeq" id="WP_148698757.1">
    <property type="nucleotide sequence ID" value="NZ_CP017834.1"/>
</dbReference>
<dbReference type="GO" id="GO:0005737">
    <property type="term" value="C:cytoplasm"/>
    <property type="evidence" value="ECO:0007669"/>
    <property type="project" value="UniProtKB-SubCell"/>
</dbReference>